<dbReference type="InterPro" id="IPR041698">
    <property type="entry name" value="Methyltransf_25"/>
</dbReference>
<name>A0A8T8DVS7_9EURY</name>
<dbReference type="Proteomes" id="UP000637819">
    <property type="component" value="Chromosome"/>
</dbReference>
<protein>
    <submittedName>
        <fullName evidence="2">Class I SAM-dependent methyltransferase</fullName>
    </submittedName>
</protein>
<keyword evidence="2" id="KW-0808">Transferase</keyword>
<accession>A0A8T8DVS7</accession>
<evidence type="ECO:0000259" key="1">
    <source>
        <dbReference type="Pfam" id="PF13649"/>
    </source>
</evidence>
<sequence>MDAIEPGYICRRCERGLARWDAQLNCPNCSVTVPVADGIPRFPVPDAVDDSAHETFFDRLAPVYETPVWFQPLYRFVGGATAPRDDRSTIASMLGLEAESGTESAAEGDTEAPSVLDVACGTGRITRHVARDAASVLGVDISGGMLERAQRYAAREGLKNVAFARMSADELWVDDGAFDRVACCWALHLFPDVDAALAELHRVLRSSGRLVGTTIVDEYVLGAAPVRAVARLTVGAEPFDVDSFRTRLRKAGFSSLEFDRRGAALFFRAQAG</sequence>
<keyword evidence="2" id="KW-0489">Methyltransferase</keyword>
<dbReference type="PANTHER" id="PTHR43591">
    <property type="entry name" value="METHYLTRANSFERASE"/>
    <property type="match status" value="1"/>
</dbReference>
<dbReference type="OrthoDB" id="57427at2157"/>
<proteinExistence type="predicted"/>
<dbReference type="InterPro" id="IPR029063">
    <property type="entry name" value="SAM-dependent_MTases_sf"/>
</dbReference>
<dbReference type="AlphaFoldDB" id="A0A8T8DVS7"/>
<organism evidence="2 3">
    <name type="scientific">Haloterrigena salifodinae</name>
    <dbReference type="NCBI Taxonomy" id="2675099"/>
    <lineage>
        <taxon>Archaea</taxon>
        <taxon>Methanobacteriati</taxon>
        <taxon>Methanobacteriota</taxon>
        <taxon>Stenosarchaea group</taxon>
        <taxon>Halobacteria</taxon>
        <taxon>Halobacteriales</taxon>
        <taxon>Natrialbaceae</taxon>
        <taxon>Haloterrigena</taxon>
    </lineage>
</organism>
<gene>
    <name evidence="2" type="ORF">JMJ58_10495</name>
</gene>
<feature type="domain" description="Methyltransferase" evidence="1">
    <location>
        <begin position="115"/>
        <end position="208"/>
    </location>
</feature>
<dbReference type="CDD" id="cd02440">
    <property type="entry name" value="AdoMet_MTases"/>
    <property type="match status" value="1"/>
</dbReference>
<dbReference type="KEGG" id="hsal:JMJ58_10495"/>
<evidence type="ECO:0000313" key="3">
    <source>
        <dbReference type="Proteomes" id="UP000637819"/>
    </source>
</evidence>
<keyword evidence="3" id="KW-1185">Reference proteome</keyword>
<reference evidence="2 3" key="1">
    <citation type="submission" date="2021-01" db="EMBL/GenBank/DDBJ databases">
        <title>Genome Sequence and Methylation Pattern of Haloterrigena salifodinae BOL5-1, An Extremely Halophilic Archaeon from a Bolivian Salt Mine.</title>
        <authorList>
            <person name="DasSarma P."/>
            <person name="Anton B.P."/>
            <person name="DasSarma S.L."/>
            <person name="von Ehrenheim H.A.L."/>
            <person name="Martinez F.L."/>
            <person name="Guzman D."/>
            <person name="Roberts R.J."/>
            <person name="DasSarma S."/>
        </authorList>
    </citation>
    <scope>NUCLEOTIDE SEQUENCE [LARGE SCALE GENOMIC DNA]</scope>
    <source>
        <strain evidence="2 3">BOL5-1</strain>
    </source>
</reference>
<dbReference type="Gene3D" id="3.40.50.150">
    <property type="entry name" value="Vaccinia Virus protein VP39"/>
    <property type="match status" value="1"/>
</dbReference>
<dbReference type="Pfam" id="PF13649">
    <property type="entry name" value="Methyltransf_25"/>
    <property type="match status" value="1"/>
</dbReference>
<dbReference type="SUPFAM" id="SSF53335">
    <property type="entry name" value="S-adenosyl-L-methionine-dependent methyltransferases"/>
    <property type="match status" value="1"/>
</dbReference>
<evidence type="ECO:0000313" key="2">
    <source>
        <dbReference type="EMBL" id="QRV13403.1"/>
    </source>
</evidence>
<dbReference type="EMBL" id="CP069188">
    <property type="protein sequence ID" value="QRV13403.1"/>
    <property type="molecule type" value="Genomic_DNA"/>
</dbReference>
<dbReference type="GO" id="GO:0032259">
    <property type="term" value="P:methylation"/>
    <property type="evidence" value="ECO:0007669"/>
    <property type="project" value="UniProtKB-KW"/>
</dbReference>
<dbReference type="GO" id="GO:0008168">
    <property type="term" value="F:methyltransferase activity"/>
    <property type="evidence" value="ECO:0007669"/>
    <property type="project" value="UniProtKB-KW"/>
</dbReference>